<sequence>MTTRAASEVLEAASLWCIRLADGDMSEDEHAQLDAWLARDPEHRRAFDNTIRTWRELDSVRLEPDLLAHRSAALKDLASANRRRWAARLFVGRPFMTLAASLLLLLAGYAGYAGYGYFAFTIYATGTGERRLVMLPDGSRISLDADTSIGVRYRGDRRELRLAKGRAKFDVAKDSLRPFTVTAGDRIVVATGTEFSVELLSRNLHVILYEGAVNVVPVALPGDDKTGKRRGETRLAPGKELVARAASEAELAPGDLNSTLSWEAGFLTFEDEPLYAAVERMNRYSQQKFAVGDDVAGRLLVNGVYSSNDTDAFVAGVVGVLPVHVEDRDGVRTFLRNS</sequence>
<keyword evidence="1" id="KW-0812">Transmembrane</keyword>
<proteinExistence type="predicted"/>
<gene>
    <name evidence="4" type="ORF">KOF26_09355</name>
</gene>
<evidence type="ECO:0000313" key="4">
    <source>
        <dbReference type="EMBL" id="MBU3078072.1"/>
    </source>
</evidence>
<evidence type="ECO:0000259" key="2">
    <source>
        <dbReference type="Pfam" id="PF04773"/>
    </source>
</evidence>
<keyword evidence="1" id="KW-0472">Membrane</keyword>
<feature type="domain" description="FecR protein" evidence="2">
    <location>
        <begin position="123"/>
        <end position="214"/>
    </location>
</feature>
<feature type="transmembrane region" description="Helical" evidence="1">
    <location>
        <begin position="90"/>
        <end position="112"/>
    </location>
</feature>
<reference evidence="4 5" key="1">
    <citation type="submission" date="2021-06" db="EMBL/GenBank/DDBJ databases">
        <title>Sphingomonas sp. XMGL2, whole genome shotgun sequencing project.</title>
        <authorList>
            <person name="Zhao G."/>
            <person name="Shen L."/>
        </authorList>
    </citation>
    <scope>NUCLEOTIDE SEQUENCE [LARGE SCALE GENOMIC DNA]</scope>
    <source>
        <strain evidence="4 5">XMGL2</strain>
    </source>
</reference>
<dbReference type="PIRSF" id="PIRSF018266">
    <property type="entry name" value="FecR"/>
    <property type="match status" value="1"/>
</dbReference>
<evidence type="ECO:0000259" key="3">
    <source>
        <dbReference type="Pfam" id="PF16220"/>
    </source>
</evidence>
<dbReference type="RefSeq" id="WP_216323638.1">
    <property type="nucleotide sequence ID" value="NZ_JAHKRT010000004.1"/>
</dbReference>
<name>A0ABS6BJQ0_9SPHN</name>
<dbReference type="InterPro" id="IPR032623">
    <property type="entry name" value="FecR_N"/>
</dbReference>
<evidence type="ECO:0000256" key="1">
    <source>
        <dbReference type="SAM" id="Phobius"/>
    </source>
</evidence>
<feature type="domain" description="FecR N-terminal" evidence="3">
    <location>
        <begin position="11"/>
        <end position="48"/>
    </location>
</feature>
<evidence type="ECO:0000313" key="5">
    <source>
        <dbReference type="Proteomes" id="UP000776276"/>
    </source>
</evidence>
<protein>
    <submittedName>
        <fullName evidence="4">FecR domain-containing protein</fullName>
    </submittedName>
</protein>
<dbReference type="Pfam" id="PF04773">
    <property type="entry name" value="FecR"/>
    <property type="match status" value="1"/>
</dbReference>
<accession>A0ABS6BJQ0</accession>
<dbReference type="PANTHER" id="PTHR30273:SF2">
    <property type="entry name" value="PROTEIN FECR"/>
    <property type="match status" value="1"/>
</dbReference>
<comment type="caution">
    <text evidence="4">The sequence shown here is derived from an EMBL/GenBank/DDBJ whole genome shotgun (WGS) entry which is preliminary data.</text>
</comment>
<keyword evidence="5" id="KW-1185">Reference proteome</keyword>
<dbReference type="EMBL" id="JAHKRT010000004">
    <property type="protein sequence ID" value="MBU3078072.1"/>
    <property type="molecule type" value="Genomic_DNA"/>
</dbReference>
<organism evidence="4 5">
    <name type="scientific">Sphingomonas quercus</name>
    <dbReference type="NCBI Taxonomy" id="2842451"/>
    <lineage>
        <taxon>Bacteria</taxon>
        <taxon>Pseudomonadati</taxon>
        <taxon>Pseudomonadota</taxon>
        <taxon>Alphaproteobacteria</taxon>
        <taxon>Sphingomonadales</taxon>
        <taxon>Sphingomonadaceae</taxon>
        <taxon>Sphingomonas</taxon>
    </lineage>
</organism>
<keyword evidence="1" id="KW-1133">Transmembrane helix</keyword>
<dbReference type="InterPro" id="IPR006860">
    <property type="entry name" value="FecR"/>
</dbReference>
<dbReference type="PANTHER" id="PTHR30273">
    <property type="entry name" value="PERIPLASMIC SIGNAL SENSOR AND SIGMA FACTOR ACTIVATOR FECR-RELATED"/>
    <property type="match status" value="1"/>
</dbReference>
<dbReference type="Proteomes" id="UP000776276">
    <property type="component" value="Unassembled WGS sequence"/>
</dbReference>
<dbReference type="InterPro" id="IPR012373">
    <property type="entry name" value="Ferrdict_sens_TM"/>
</dbReference>
<dbReference type="Pfam" id="PF16220">
    <property type="entry name" value="DUF4880"/>
    <property type="match status" value="1"/>
</dbReference>